<reference evidence="2 3" key="1">
    <citation type="submission" date="2016-10" db="EMBL/GenBank/DDBJ databases">
        <authorList>
            <person name="de Groot N.N."/>
        </authorList>
    </citation>
    <scope>NUCLEOTIDE SEQUENCE [LARGE SCALE GENOMIC DNA]</scope>
    <source>
        <strain evidence="2 3">CGMCC 4.2026</strain>
    </source>
</reference>
<evidence type="ECO:0000256" key="1">
    <source>
        <dbReference type="SAM" id="MobiDB-lite"/>
    </source>
</evidence>
<sequence>MTTILIRHASTSYSTRYLVNGDPGVRLPISDEGVAACHRLRDSGAVGHPRTWITSSFARTQQTAVLLAGPTQPELHVDARLNEIDYGGFEGGPFLDYATWLGLHGPCTRPPGAAESQREAFVRMLTGVRNALRLPGPRAVVAHGLLLSLVGWALSEPPGEPLPLFFPEAPCLEPVVVADTRLQALTSRLIDSIDTSGSHTQPTECDWPESRQGGMPVLATFDPLRTPPEERPPHA</sequence>
<gene>
    <name evidence="2" type="ORF">SAMN05216267_105914</name>
</gene>
<dbReference type="EMBL" id="FODD01000059">
    <property type="protein sequence ID" value="SEO94665.1"/>
    <property type="molecule type" value="Genomic_DNA"/>
</dbReference>
<organism evidence="2 3">
    <name type="scientific">Actinacidiphila rubida</name>
    <dbReference type="NCBI Taxonomy" id="310780"/>
    <lineage>
        <taxon>Bacteria</taxon>
        <taxon>Bacillati</taxon>
        <taxon>Actinomycetota</taxon>
        <taxon>Actinomycetes</taxon>
        <taxon>Kitasatosporales</taxon>
        <taxon>Streptomycetaceae</taxon>
        <taxon>Actinacidiphila</taxon>
    </lineage>
</organism>
<dbReference type="InterPro" id="IPR029033">
    <property type="entry name" value="His_PPase_superfam"/>
</dbReference>
<accession>A0A1H8TUY8</accession>
<protein>
    <submittedName>
        <fullName evidence="2">Probable phosphoglycerate mutase</fullName>
    </submittedName>
</protein>
<feature type="region of interest" description="Disordered" evidence="1">
    <location>
        <begin position="193"/>
        <end position="235"/>
    </location>
</feature>
<dbReference type="Gene3D" id="3.40.50.1240">
    <property type="entry name" value="Phosphoglycerate mutase-like"/>
    <property type="match status" value="1"/>
</dbReference>
<dbReference type="Pfam" id="PF00300">
    <property type="entry name" value="His_Phos_1"/>
    <property type="match status" value="1"/>
</dbReference>
<dbReference type="STRING" id="310780.SAMN05216267_105914"/>
<name>A0A1H8TUY8_9ACTN</name>
<dbReference type="Proteomes" id="UP000181951">
    <property type="component" value="Unassembled WGS sequence"/>
</dbReference>
<proteinExistence type="predicted"/>
<evidence type="ECO:0000313" key="2">
    <source>
        <dbReference type="EMBL" id="SEO94665.1"/>
    </source>
</evidence>
<keyword evidence="3" id="KW-1185">Reference proteome</keyword>
<dbReference type="InterPro" id="IPR013078">
    <property type="entry name" value="His_Pase_superF_clade-1"/>
</dbReference>
<evidence type="ECO:0000313" key="3">
    <source>
        <dbReference type="Proteomes" id="UP000181951"/>
    </source>
</evidence>
<dbReference type="SUPFAM" id="SSF53254">
    <property type="entry name" value="Phosphoglycerate mutase-like"/>
    <property type="match status" value="1"/>
</dbReference>
<dbReference type="AlphaFoldDB" id="A0A1H8TUY8"/>
<dbReference type="CDD" id="cd07067">
    <property type="entry name" value="HP_PGM_like"/>
    <property type="match status" value="1"/>
</dbReference>
<dbReference type="RefSeq" id="WP_069463952.1">
    <property type="nucleotide sequence ID" value="NZ_FODD01000059.1"/>
</dbReference>
<feature type="compositionally biased region" description="Polar residues" evidence="1">
    <location>
        <begin position="193"/>
        <end position="203"/>
    </location>
</feature>
<dbReference type="SMART" id="SM00855">
    <property type="entry name" value="PGAM"/>
    <property type="match status" value="1"/>
</dbReference>